<gene>
    <name evidence="4" type="ORF">IAB74_08770</name>
</gene>
<dbReference type="Proteomes" id="UP000886796">
    <property type="component" value="Unassembled WGS sequence"/>
</dbReference>
<accession>A0A9D1CNQ0</accession>
<dbReference type="AlphaFoldDB" id="A0A9D1CNQ0"/>
<feature type="binding site" evidence="2">
    <location>
        <begin position="236"/>
        <end position="239"/>
    </location>
    <ligand>
        <name>dihydroxyacetone phosphate</name>
        <dbReference type="ChEBI" id="CHEBI:57642"/>
    </ligand>
</feature>
<dbReference type="InterPro" id="IPR050246">
    <property type="entry name" value="Class_II_FBP_aldolase"/>
</dbReference>
<comment type="cofactor">
    <cofactor evidence="3">
        <name>Zn(2+)</name>
        <dbReference type="ChEBI" id="CHEBI:29105"/>
    </cofactor>
    <text evidence="3">Binds 2 Zn(2+) ions per subunit. One is catalytic and the other provides a structural contribution.</text>
</comment>
<dbReference type="CDD" id="cd00947">
    <property type="entry name" value="TBP_aldolase_IIB"/>
    <property type="match status" value="1"/>
</dbReference>
<feature type="active site" description="Proton donor" evidence="1">
    <location>
        <position position="84"/>
    </location>
</feature>
<keyword evidence="3" id="KW-0479">Metal-binding</keyword>
<name>A0A9D1CNQ0_9FIRM</name>
<reference evidence="4" key="1">
    <citation type="submission" date="2020-10" db="EMBL/GenBank/DDBJ databases">
        <authorList>
            <person name="Gilroy R."/>
        </authorList>
    </citation>
    <scope>NUCLEOTIDE SEQUENCE</scope>
    <source>
        <strain evidence="4">13361</strain>
    </source>
</reference>
<feature type="binding site" evidence="3">
    <location>
        <position position="136"/>
    </location>
    <ligand>
        <name>Zn(2+)</name>
        <dbReference type="ChEBI" id="CHEBI:29105"/>
        <label>2</label>
    </ligand>
</feature>
<feature type="binding site" evidence="3">
    <location>
        <position position="181"/>
    </location>
    <ligand>
        <name>Zn(2+)</name>
        <dbReference type="ChEBI" id="CHEBI:29105"/>
        <label>1</label>
        <note>catalytic</note>
    </ligand>
</feature>
<dbReference type="GO" id="GO:0008270">
    <property type="term" value="F:zinc ion binding"/>
    <property type="evidence" value="ECO:0007669"/>
    <property type="project" value="InterPro"/>
</dbReference>
<dbReference type="PANTHER" id="PTHR30304">
    <property type="entry name" value="D-TAGATOSE-1,6-BISPHOSPHATE ALDOLASE"/>
    <property type="match status" value="1"/>
</dbReference>
<protein>
    <submittedName>
        <fullName evidence="4">Class II fructose-bisphosphate aldolase</fullName>
    </submittedName>
</protein>
<evidence type="ECO:0000313" key="5">
    <source>
        <dbReference type="Proteomes" id="UP000886796"/>
    </source>
</evidence>
<dbReference type="SUPFAM" id="SSF51569">
    <property type="entry name" value="Aldolase"/>
    <property type="match status" value="1"/>
</dbReference>
<feature type="binding site" evidence="3">
    <location>
        <position position="210"/>
    </location>
    <ligand>
        <name>Zn(2+)</name>
        <dbReference type="ChEBI" id="CHEBI:29105"/>
        <label>1</label>
        <note>catalytic</note>
    </ligand>
</feature>
<evidence type="ECO:0000256" key="1">
    <source>
        <dbReference type="PIRSR" id="PIRSR001359-1"/>
    </source>
</evidence>
<feature type="binding site" evidence="2">
    <location>
        <begin position="211"/>
        <end position="213"/>
    </location>
    <ligand>
        <name>dihydroxyacetone phosphate</name>
        <dbReference type="ChEBI" id="CHEBI:57642"/>
    </ligand>
</feature>
<feature type="binding site" evidence="3">
    <location>
        <position position="106"/>
    </location>
    <ligand>
        <name>Zn(2+)</name>
        <dbReference type="ChEBI" id="CHEBI:29105"/>
        <label>2</label>
    </ligand>
</feature>
<dbReference type="PANTHER" id="PTHR30304:SF0">
    <property type="entry name" value="D-TAGATOSE-1,6-BISPHOSPHATE ALDOLASE SUBUNIT GATY-RELATED"/>
    <property type="match status" value="1"/>
</dbReference>
<organism evidence="4 5">
    <name type="scientific">Candidatus Faecousia excrementigallinarum</name>
    <dbReference type="NCBI Taxonomy" id="2840806"/>
    <lineage>
        <taxon>Bacteria</taxon>
        <taxon>Bacillati</taxon>
        <taxon>Bacillota</taxon>
        <taxon>Clostridia</taxon>
        <taxon>Eubacteriales</taxon>
        <taxon>Oscillospiraceae</taxon>
        <taxon>Faecousia</taxon>
    </lineage>
</organism>
<feature type="binding site" evidence="3">
    <location>
        <position position="85"/>
    </location>
    <ligand>
        <name>Zn(2+)</name>
        <dbReference type="ChEBI" id="CHEBI:29105"/>
        <label>1</label>
        <note>catalytic</note>
    </ligand>
</feature>
<dbReference type="EMBL" id="DVFK01000116">
    <property type="protein sequence ID" value="HIQ68584.1"/>
    <property type="molecule type" value="Genomic_DNA"/>
</dbReference>
<feature type="binding site" evidence="2">
    <location>
        <position position="182"/>
    </location>
    <ligand>
        <name>dihydroxyacetone phosphate</name>
        <dbReference type="ChEBI" id="CHEBI:57642"/>
    </ligand>
</feature>
<evidence type="ECO:0000256" key="2">
    <source>
        <dbReference type="PIRSR" id="PIRSR001359-2"/>
    </source>
</evidence>
<sequence length="292" mass="31796">MKRNEILEAYARANRKGYALGSFSPRNTVLISAVVRAAQKKNAPVLVQISSNELKWFSLTAKEFAQAFYQAVEGVTVPVVLHLDHTYDPETVFEAIEAGFQSVMIDGSKLPYEENIALTRKVVEYAHDRDVAVEAELGNIGGADKLETGGDEALYTLPEQVPDFLARSGCDSLAVSIGTAHGVYPVKDPKIDFDRLKKIRALTNAPLVLHGGSGLPAQTVHRAIALDGIGGIAKINIATDLELAFQKELGVTRMPNTELLRLPREELERGAAAVQALVEDRIENYLFASNQA</sequence>
<dbReference type="InterPro" id="IPR013785">
    <property type="entry name" value="Aldolase_TIM"/>
</dbReference>
<keyword evidence="3" id="KW-0862">Zinc</keyword>
<dbReference type="Gene3D" id="3.20.20.70">
    <property type="entry name" value="Aldolase class I"/>
    <property type="match status" value="1"/>
</dbReference>
<proteinExistence type="predicted"/>
<dbReference type="GO" id="GO:0005975">
    <property type="term" value="P:carbohydrate metabolic process"/>
    <property type="evidence" value="ECO:0007669"/>
    <property type="project" value="InterPro"/>
</dbReference>
<dbReference type="NCBIfam" id="TIGR00167">
    <property type="entry name" value="cbbA"/>
    <property type="match status" value="1"/>
</dbReference>
<evidence type="ECO:0000313" key="4">
    <source>
        <dbReference type="EMBL" id="HIQ68584.1"/>
    </source>
</evidence>
<dbReference type="GO" id="GO:0016832">
    <property type="term" value="F:aldehyde-lyase activity"/>
    <property type="evidence" value="ECO:0007669"/>
    <property type="project" value="InterPro"/>
</dbReference>
<comment type="caution">
    <text evidence="4">The sequence shown here is derived from an EMBL/GenBank/DDBJ whole genome shotgun (WGS) entry which is preliminary data.</text>
</comment>
<reference evidence="4" key="2">
    <citation type="journal article" date="2021" name="PeerJ">
        <title>Extensive microbial diversity within the chicken gut microbiome revealed by metagenomics and culture.</title>
        <authorList>
            <person name="Gilroy R."/>
            <person name="Ravi A."/>
            <person name="Getino M."/>
            <person name="Pursley I."/>
            <person name="Horton D.L."/>
            <person name="Alikhan N.F."/>
            <person name="Baker D."/>
            <person name="Gharbi K."/>
            <person name="Hall N."/>
            <person name="Watson M."/>
            <person name="Adriaenssens E.M."/>
            <person name="Foster-Nyarko E."/>
            <person name="Jarju S."/>
            <person name="Secka A."/>
            <person name="Antonio M."/>
            <person name="Oren A."/>
            <person name="Chaudhuri R.R."/>
            <person name="La Ragione R."/>
            <person name="Hildebrand F."/>
            <person name="Pallen M.J."/>
        </authorList>
    </citation>
    <scope>NUCLEOTIDE SEQUENCE</scope>
    <source>
        <strain evidence="4">13361</strain>
    </source>
</reference>
<dbReference type="Pfam" id="PF01116">
    <property type="entry name" value="F_bP_aldolase"/>
    <property type="match status" value="1"/>
</dbReference>
<dbReference type="InterPro" id="IPR000771">
    <property type="entry name" value="FBA_II"/>
</dbReference>
<evidence type="ECO:0000256" key="3">
    <source>
        <dbReference type="PIRSR" id="PIRSR001359-3"/>
    </source>
</evidence>
<dbReference type="PIRSF" id="PIRSF001359">
    <property type="entry name" value="F_bP_aldolase_II"/>
    <property type="match status" value="1"/>
</dbReference>